<dbReference type="Pfam" id="PF02517">
    <property type="entry name" value="Rce1-like"/>
    <property type="match status" value="1"/>
</dbReference>
<gene>
    <name evidence="3" type="ORF">NWE73_17925</name>
</gene>
<keyword evidence="4" id="KW-1185">Reference proteome</keyword>
<keyword evidence="3" id="KW-0482">Metalloprotease</keyword>
<keyword evidence="1" id="KW-0472">Membrane</keyword>
<dbReference type="Proteomes" id="UP001152321">
    <property type="component" value="Unassembled WGS sequence"/>
</dbReference>
<dbReference type="EMBL" id="JANRMI010000007">
    <property type="protein sequence ID" value="MDG0818265.1"/>
    <property type="molecule type" value="Genomic_DNA"/>
</dbReference>
<keyword evidence="3" id="KW-0645">Protease</keyword>
<keyword evidence="1" id="KW-0812">Transmembrane</keyword>
<sequence>MTSRSLKTFAPLFLYLLWAVLRFSLMLKIRRIVFQGFELGAAERILFSHLLIVLEAAILVLPYLFLKKLNWIDGFHVLGNTRQSVRRGTLYGLLLFVTVVPVALYFGMRFSFQFSLPGVVGNLFSNGAEEVIYRGILFSAALSLFRKPWLAVAASAFAFGFGHWDFPYLFQAYIVAVGFVLGWLYLRTKSLLAPYIAHMIADILADSFFH</sequence>
<feature type="transmembrane region" description="Helical" evidence="1">
    <location>
        <begin position="12"/>
        <end position="33"/>
    </location>
</feature>
<reference evidence="3" key="1">
    <citation type="submission" date="2022-08" db="EMBL/GenBank/DDBJ databases">
        <title>Novel Bdellovibrio Species Isolated from Svalbard: Designation Bdellovibrio svalbardensis.</title>
        <authorList>
            <person name="Mitchell R.J."/>
            <person name="Choi S.Y."/>
        </authorList>
    </citation>
    <scope>NUCLEOTIDE SEQUENCE</scope>
    <source>
        <strain evidence="3">PAP01</strain>
    </source>
</reference>
<keyword evidence="1" id="KW-1133">Transmembrane helix</keyword>
<feature type="transmembrane region" description="Helical" evidence="1">
    <location>
        <begin position="45"/>
        <end position="66"/>
    </location>
</feature>
<feature type="domain" description="CAAX prenyl protease 2/Lysostaphin resistance protein A-like" evidence="2">
    <location>
        <begin position="118"/>
        <end position="203"/>
    </location>
</feature>
<dbReference type="GO" id="GO:0008237">
    <property type="term" value="F:metallopeptidase activity"/>
    <property type="evidence" value="ECO:0007669"/>
    <property type="project" value="UniProtKB-KW"/>
</dbReference>
<evidence type="ECO:0000313" key="4">
    <source>
        <dbReference type="Proteomes" id="UP001152321"/>
    </source>
</evidence>
<proteinExistence type="predicted"/>
<comment type="caution">
    <text evidence="3">The sequence shown here is derived from an EMBL/GenBank/DDBJ whole genome shotgun (WGS) entry which is preliminary data.</text>
</comment>
<name>A0ABT6DN12_9BACT</name>
<protein>
    <submittedName>
        <fullName evidence="3">CPBP family intramembrane metalloprotease</fullName>
    </submittedName>
</protein>
<feature type="transmembrane region" description="Helical" evidence="1">
    <location>
        <begin position="168"/>
        <end position="186"/>
    </location>
</feature>
<evidence type="ECO:0000256" key="1">
    <source>
        <dbReference type="SAM" id="Phobius"/>
    </source>
</evidence>
<evidence type="ECO:0000313" key="3">
    <source>
        <dbReference type="EMBL" id="MDG0818265.1"/>
    </source>
</evidence>
<dbReference type="InterPro" id="IPR003675">
    <property type="entry name" value="Rce1/LyrA-like_dom"/>
</dbReference>
<evidence type="ECO:0000259" key="2">
    <source>
        <dbReference type="Pfam" id="PF02517"/>
    </source>
</evidence>
<accession>A0ABT6DN12</accession>
<organism evidence="3 4">
    <name type="scientific">Bdellovibrio svalbardensis</name>
    <dbReference type="NCBI Taxonomy" id="2972972"/>
    <lineage>
        <taxon>Bacteria</taxon>
        <taxon>Pseudomonadati</taxon>
        <taxon>Bdellovibrionota</taxon>
        <taxon>Bdellovibrionia</taxon>
        <taxon>Bdellovibrionales</taxon>
        <taxon>Pseudobdellovibrionaceae</taxon>
        <taxon>Bdellovibrio</taxon>
    </lineage>
</organism>
<keyword evidence="3" id="KW-0378">Hydrolase</keyword>
<feature type="transmembrane region" description="Helical" evidence="1">
    <location>
        <begin position="90"/>
        <end position="112"/>
    </location>
</feature>